<proteinExistence type="predicted"/>
<dbReference type="Proteomes" id="UP000024635">
    <property type="component" value="Unassembled WGS sequence"/>
</dbReference>
<dbReference type="AlphaFoldDB" id="A0A016RY82"/>
<name>A0A016RY82_9BILA</name>
<gene>
    <name evidence="1" type="primary">Acey_s0338.g2943</name>
    <name evidence="1" type="ORF">Y032_0338g2943</name>
</gene>
<reference evidence="2" key="1">
    <citation type="journal article" date="2015" name="Nat. Genet.">
        <title>The genome and transcriptome of the zoonotic hookworm Ancylostoma ceylanicum identify infection-specific gene families.</title>
        <authorList>
            <person name="Schwarz E.M."/>
            <person name="Hu Y."/>
            <person name="Antoshechkin I."/>
            <person name="Miller M.M."/>
            <person name="Sternberg P.W."/>
            <person name="Aroian R.V."/>
        </authorList>
    </citation>
    <scope>NUCLEOTIDE SEQUENCE</scope>
    <source>
        <strain evidence="2">HY135</strain>
    </source>
</reference>
<sequence length="86" mass="9665">MKPALTGSSAAHVRIGGIKNASQEIVSVRLMVPCSQELFLLVPIFKVSYSVPINLSSFHFCWTDLNLSYVFVCINLYHFELDDLET</sequence>
<evidence type="ECO:0000313" key="2">
    <source>
        <dbReference type="Proteomes" id="UP000024635"/>
    </source>
</evidence>
<protein>
    <submittedName>
        <fullName evidence="1">Uncharacterized protein</fullName>
    </submittedName>
</protein>
<keyword evidence="2" id="KW-1185">Reference proteome</keyword>
<comment type="caution">
    <text evidence="1">The sequence shown here is derived from an EMBL/GenBank/DDBJ whole genome shotgun (WGS) entry which is preliminary data.</text>
</comment>
<accession>A0A016RY82</accession>
<evidence type="ECO:0000313" key="1">
    <source>
        <dbReference type="EMBL" id="EYB83318.1"/>
    </source>
</evidence>
<organism evidence="1 2">
    <name type="scientific">Ancylostoma ceylanicum</name>
    <dbReference type="NCBI Taxonomy" id="53326"/>
    <lineage>
        <taxon>Eukaryota</taxon>
        <taxon>Metazoa</taxon>
        <taxon>Ecdysozoa</taxon>
        <taxon>Nematoda</taxon>
        <taxon>Chromadorea</taxon>
        <taxon>Rhabditida</taxon>
        <taxon>Rhabditina</taxon>
        <taxon>Rhabditomorpha</taxon>
        <taxon>Strongyloidea</taxon>
        <taxon>Ancylostomatidae</taxon>
        <taxon>Ancylostomatinae</taxon>
        <taxon>Ancylostoma</taxon>
    </lineage>
</organism>
<dbReference type="EMBL" id="JARK01001674">
    <property type="protein sequence ID" value="EYB83318.1"/>
    <property type="molecule type" value="Genomic_DNA"/>
</dbReference>